<accession>A0A0M6WUE9</accession>
<feature type="coiled-coil region" evidence="1">
    <location>
        <begin position="429"/>
        <end position="456"/>
    </location>
</feature>
<sequence>MRKQNSDFEARFISEEGSRLKNRDYFGYVELDEFACYVIADGITEITDVESARLAIETVILSFQEKPSMSKWSVKGLLKQANRALLGKESDRRLKASITVVVTDYQKLRYGYVGNTRLRMYRGGAVFRQTEDMSLAQEMVEQEKIAKDELMKHEERNNLYAYLGQKNFKPVVSKKIKLVENDMIALYTRGIWENVDEAELDDVFAEADNEVKTTVDNIEDLLLSRQPENLDNYTLAVIFINKVYQNPEKRKRIKKIVTITVAVVIAVIIIGVVLWFLHYKKVQHIEDMNYHFTNTVEYINTGNYVRAKEECGQAQELAEKLRDSSMRKRLQEYSFVIEAVILADESYSSADYEAAEEYYLSALDRIRYADNVGTDYIENKLENISVFLSVEDYINLGDTLLEQGDYDGAEEKYLLAKKAALSVHDTEGKQTAMDSLEKLYEAKADAESEAKEEADSQAQQTVAAAEMVAAGDKACLEKDYVGAKVYYTMAVTKYGEVSDTAGEEAVQKKLDAVEQKLSVQEEQKNKAAACESQGEICRQSGDLWGAKSQYLSAKSIYQELGSDEDVQRIEGILSDIDTQIGQDGM</sequence>
<dbReference type="Gene3D" id="1.25.40.10">
    <property type="entry name" value="Tetratricopeptide repeat domain"/>
    <property type="match status" value="2"/>
</dbReference>
<dbReference type="EMBL" id="CVRS01000088">
    <property type="protein sequence ID" value="CRL41078.1"/>
    <property type="molecule type" value="Genomic_DNA"/>
</dbReference>
<organism evidence="5 6">
    <name type="scientific">Roseburia inulinivorans</name>
    <dbReference type="NCBI Taxonomy" id="360807"/>
    <lineage>
        <taxon>Bacteria</taxon>
        <taxon>Bacillati</taxon>
        <taxon>Bacillota</taxon>
        <taxon>Clostridia</taxon>
        <taxon>Lachnospirales</taxon>
        <taxon>Lachnospiraceae</taxon>
        <taxon>Roseburia</taxon>
    </lineage>
</organism>
<evidence type="ECO:0000256" key="2">
    <source>
        <dbReference type="SAM" id="Phobius"/>
    </source>
</evidence>
<feature type="domain" description="PPM-type phosphatase" evidence="4">
    <location>
        <begin position="3"/>
        <end position="238"/>
    </location>
</feature>
<dbReference type="RefSeq" id="WP_055040057.1">
    <property type="nucleotide sequence ID" value="NZ_CVRS01000088.1"/>
</dbReference>
<dbReference type="AlphaFoldDB" id="A0A0M6WUE9"/>
<dbReference type="SMART" id="SM00331">
    <property type="entry name" value="PP2C_SIG"/>
    <property type="match status" value="1"/>
</dbReference>
<dbReference type="OrthoDB" id="9801841at2"/>
<evidence type="ECO:0000259" key="4">
    <source>
        <dbReference type="SMART" id="SM00332"/>
    </source>
</evidence>
<evidence type="ECO:0000259" key="3">
    <source>
        <dbReference type="SMART" id="SM00331"/>
    </source>
</evidence>
<feature type="transmembrane region" description="Helical" evidence="2">
    <location>
        <begin position="256"/>
        <end position="277"/>
    </location>
</feature>
<keyword evidence="2" id="KW-0472">Membrane</keyword>
<feature type="domain" description="PPM-type phosphatase" evidence="3">
    <location>
        <begin position="5"/>
        <end position="240"/>
    </location>
</feature>
<gene>
    <name evidence="5" type="ORF">RIL183_28291</name>
</gene>
<dbReference type="InterPro" id="IPR036457">
    <property type="entry name" value="PPM-type-like_dom_sf"/>
</dbReference>
<dbReference type="SMART" id="SM00332">
    <property type="entry name" value="PP2Cc"/>
    <property type="match status" value="1"/>
</dbReference>
<name>A0A0M6WUE9_9FIRM</name>
<dbReference type="Proteomes" id="UP000049828">
    <property type="component" value="Unassembled WGS sequence"/>
</dbReference>
<keyword evidence="2" id="KW-0812">Transmembrane</keyword>
<dbReference type="InterPro" id="IPR001932">
    <property type="entry name" value="PPM-type_phosphatase-like_dom"/>
</dbReference>
<evidence type="ECO:0000313" key="6">
    <source>
        <dbReference type="Proteomes" id="UP000049828"/>
    </source>
</evidence>
<dbReference type="Gene3D" id="3.60.40.10">
    <property type="entry name" value="PPM-type phosphatase domain"/>
    <property type="match status" value="1"/>
</dbReference>
<reference evidence="6" key="1">
    <citation type="submission" date="2015-05" db="EMBL/GenBank/DDBJ databases">
        <authorList>
            <consortium name="Pathogen Informatics"/>
        </authorList>
    </citation>
    <scope>NUCLEOTIDE SEQUENCE [LARGE SCALE GENOMIC DNA]</scope>
    <source>
        <strain evidence="6">L1-83</strain>
    </source>
</reference>
<protein>
    <recommendedName>
        <fullName evidence="3 4">PPM-type phosphatase domain-containing protein</fullName>
    </recommendedName>
</protein>
<keyword evidence="6" id="KW-1185">Reference proteome</keyword>
<evidence type="ECO:0000256" key="1">
    <source>
        <dbReference type="SAM" id="Coils"/>
    </source>
</evidence>
<dbReference type="SUPFAM" id="SSF81606">
    <property type="entry name" value="PP2C-like"/>
    <property type="match status" value="1"/>
</dbReference>
<proteinExistence type="predicted"/>
<keyword evidence="1" id="KW-0175">Coiled coil</keyword>
<dbReference type="InterPro" id="IPR011990">
    <property type="entry name" value="TPR-like_helical_dom_sf"/>
</dbReference>
<keyword evidence="2" id="KW-1133">Transmembrane helix</keyword>
<evidence type="ECO:0000313" key="5">
    <source>
        <dbReference type="EMBL" id="CRL41078.1"/>
    </source>
</evidence>